<feature type="compositionally biased region" description="Basic and acidic residues" evidence="1">
    <location>
        <begin position="210"/>
        <end position="226"/>
    </location>
</feature>
<feature type="domain" description="PH" evidence="2">
    <location>
        <begin position="352"/>
        <end position="452"/>
    </location>
</feature>
<evidence type="ECO:0000313" key="4">
    <source>
        <dbReference type="Proteomes" id="UP000041254"/>
    </source>
</evidence>
<evidence type="ECO:0000256" key="1">
    <source>
        <dbReference type="SAM" id="MobiDB-lite"/>
    </source>
</evidence>
<name>A0A0G4GWN3_VITBC</name>
<dbReference type="VEuPathDB" id="CryptoDB:Vbra_18932"/>
<protein>
    <recommendedName>
        <fullName evidence="2">PH domain-containing protein</fullName>
    </recommendedName>
</protein>
<evidence type="ECO:0000313" key="3">
    <source>
        <dbReference type="EMBL" id="CEM35357.1"/>
    </source>
</evidence>
<dbReference type="Gene3D" id="2.30.29.30">
    <property type="entry name" value="Pleckstrin-homology domain (PH domain)/Phosphotyrosine-binding domain (PTB)"/>
    <property type="match status" value="1"/>
</dbReference>
<dbReference type="Proteomes" id="UP000041254">
    <property type="component" value="Unassembled WGS sequence"/>
</dbReference>
<feature type="region of interest" description="Disordered" evidence="1">
    <location>
        <begin position="1"/>
        <end position="23"/>
    </location>
</feature>
<dbReference type="SMART" id="SM00233">
    <property type="entry name" value="PH"/>
    <property type="match status" value="1"/>
</dbReference>
<dbReference type="Pfam" id="PF00169">
    <property type="entry name" value="PH"/>
    <property type="match status" value="1"/>
</dbReference>
<dbReference type="SUPFAM" id="SSF50729">
    <property type="entry name" value="PH domain-like"/>
    <property type="match status" value="1"/>
</dbReference>
<sequence>MAVGMRVSRLSRQRPSHRRRRTTRVTSPLGQAQLVGLNVTRKIAKGLGEARRSITEFFSTLPDLCGCADERCNRRRASEYDETDAEYDDLRRVSFKLHRTRQPSRFSQVAATEWEDDYDDQEDDFDSFEAGRRETRSRSSIAPLLRESVLRNRKRSLVQKSILKRQADQGRDTVTSQRLIQAPPTMLGSETRGSSRYAPHGGGVGLKEGANTEKMRRVGEGRRATETGEEVEDLTDEARAAAGLTKEDLEVFRRNPPRLSIVAASNESDESEFPYAHSDADEEYVPTDPDISPKSRYLPVDTNVATSLGVHHARPDEARAGKRSSAIRREKVKSVAKNLQGYLEKPRAQKSMPLNLGWMTQSLPCARRFYHVTPDGHLLTWYNSHQAATEGKKDPNGAIPLSSVLAVRVTGSHDNHFKIFCRLGTEETAKVYKCDTDGERQMWVNGLNELIQLHKDQGTA</sequence>
<proteinExistence type="predicted"/>
<dbReference type="InterPro" id="IPR011993">
    <property type="entry name" value="PH-like_dom_sf"/>
</dbReference>
<dbReference type="PROSITE" id="PS50003">
    <property type="entry name" value="PH_DOMAIN"/>
    <property type="match status" value="1"/>
</dbReference>
<dbReference type="EMBL" id="CDMY01000850">
    <property type="protein sequence ID" value="CEM35357.1"/>
    <property type="molecule type" value="Genomic_DNA"/>
</dbReference>
<dbReference type="InterPro" id="IPR001849">
    <property type="entry name" value="PH_domain"/>
</dbReference>
<dbReference type="InParanoid" id="A0A0G4GWN3"/>
<keyword evidence="4" id="KW-1185">Reference proteome</keyword>
<accession>A0A0G4GWN3</accession>
<dbReference type="AlphaFoldDB" id="A0A0G4GWN3"/>
<feature type="region of interest" description="Disordered" evidence="1">
    <location>
        <begin position="164"/>
        <end position="235"/>
    </location>
</feature>
<feature type="compositionally biased region" description="Basic residues" evidence="1">
    <location>
        <begin position="9"/>
        <end position="23"/>
    </location>
</feature>
<gene>
    <name evidence="3" type="ORF">Vbra_18932</name>
</gene>
<reference evidence="3 4" key="1">
    <citation type="submission" date="2014-11" db="EMBL/GenBank/DDBJ databases">
        <authorList>
            <person name="Zhu J."/>
            <person name="Qi W."/>
            <person name="Song R."/>
        </authorList>
    </citation>
    <scope>NUCLEOTIDE SEQUENCE [LARGE SCALE GENOMIC DNA]</scope>
</reference>
<evidence type="ECO:0000259" key="2">
    <source>
        <dbReference type="PROSITE" id="PS50003"/>
    </source>
</evidence>
<organism evidence="3 4">
    <name type="scientific">Vitrella brassicaformis (strain CCMP3155)</name>
    <dbReference type="NCBI Taxonomy" id="1169540"/>
    <lineage>
        <taxon>Eukaryota</taxon>
        <taxon>Sar</taxon>
        <taxon>Alveolata</taxon>
        <taxon>Colpodellida</taxon>
        <taxon>Vitrellaceae</taxon>
        <taxon>Vitrella</taxon>
    </lineage>
</organism>